<keyword evidence="2" id="KW-1185">Reference proteome</keyword>
<evidence type="ECO:0000313" key="2">
    <source>
        <dbReference type="Proteomes" id="UP000826195"/>
    </source>
</evidence>
<reference evidence="1 2" key="1">
    <citation type="journal article" date="2021" name="J. Hered.">
        <title>A chromosome-level genome assembly of the parasitoid wasp, Cotesia glomerata (Hymenoptera: Braconidae).</title>
        <authorList>
            <person name="Pinto B.J."/>
            <person name="Weis J.J."/>
            <person name="Gamble T."/>
            <person name="Ode P.J."/>
            <person name="Paul R."/>
            <person name="Zaspel J.M."/>
        </authorList>
    </citation>
    <scope>NUCLEOTIDE SEQUENCE [LARGE SCALE GENOMIC DNA]</scope>
    <source>
        <strain evidence="1">CgM1</strain>
    </source>
</reference>
<proteinExistence type="predicted"/>
<gene>
    <name evidence="1" type="ORF">KQX54_005847</name>
</gene>
<dbReference type="Proteomes" id="UP000826195">
    <property type="component" value="Unassembled WGS sequence"/>
</dbReference>
<accession>A0AAV7HVL6</accession>
<dbReference type="EMBL" id="JAHXZJ010001864">
    <property type="protein sequence ID" value="KAH0549078.1"/>
    <property type="molecule type" value="Genomic_DNA"/>
</dbReference>
<comment type="caution">
    <text evidence="1">The sequence shown here is derived from an EMBL/GenBank/DDBJ whole genome shotgun (WGS) entry which is preliminary data.</text>
</comment>
<evidence type="ECO:0000313" key="1">
    <source>
        <dbReference type="EMBL" id="KAH0549078.1"/>
    </source>
</evidence>
<sequence>MTMPRSTTHDFSSACVLLLLDVDGYSGLISLMFLGIRRSTTGGILSSYNRGKVMFKSCVYTNCECHHIKHIPAKVSGYTGWSYFQKDVHISQL</sequence>
<protein>
    <submittedName>
        <fullName evidence="1">Uncharacterized protein</fullName>
    </submittedName>
</protein>
<organism evidence="1 2">
    <name type="scientific">Cotesia glomerata</name>
    <name type="common">Lepidopteran parasitic wasp</name>
    <name type="synonym">Apanteles glomeratus</name>
    <dbReference type="NCBI Taxonomy" id="32391"/>
    <lineage>
        <taxon>Eukaryota</taxon>
        <taxon>Metazoa</taxon>
        <taxon>Ecdysozoa</taxon>
        <taxon>Arthropoda</taxon>
        <taxon>Hexapoda</taxon>
        <taxon>Insecta</taxon>
        <taxon>Pterygota</taxon>
        <taxon>Neoptera</taxon>
        <taxon>Endopterygota</taxon>
        <taxon>Hymenoptera</taxon>
        <taxon>Apocrita</taxon>
        <taxon>Ichneumonoidea</taxon>
        <taxon>Braconidae</taxon>
        <taxon>Microgastrinae</taxon>
        <taxon>Cotesia</taxon>
    </lineage>
</organism>
<name>A0AAV7HVL6_COTGL</name>
<dbReference type="AlphaFoldDB" id="A0AAV7HVL6"/>